<evidence type="ECO:0000259" key="11">
    <source>
        <dbReference type="Pfam" id="PF07885"/>
    </source>
</evidence>
<proteinExistence type="inferred from homology"/>
<feature type="transmembrane region" description="Helical" evidence="10">
    <location>
        <begin position="431"/>
        <end position="449"/>
    </location>
</feature>
<dbReference type="GO" id="GO:0015271">
    <property type="term" value="F:outward rectifier potassium channel activity"/>
    <property type="evidence" value="ECO:0007669"/>
    <property type="project" value="TreeGrafter"/>
</dbReference>
<keyword evidence="5 8" id="KW-0406">Ion transport</keyword>
<keyword evidence="6 10" id="KW-0472">Membrane</keyword>
<dbReference type="EMBL" id="KZ613493">
    <property type="protein sequence ID" value="PMD18552.1"/>
    <property type="molecule type" value="Genomic_DNA"/>
</dbReference>
<feature type="transmembrane region" description="Helical" evidence="10">
    <location>
        <begin position="123"/>
        <end position="145"/>
    </location>
</feature>
<feature type="compositionally biased region" description="Polar residues" evidence="9">
    <location>
        <begin position="15"/>
        <end position="33"/>
    </location>
</feature>
<keyword evidence="3 8" id="KW-0812">Transmembrane</keyword>
<feature type="transmembrane region" description="Helical" evidence="10">
    <location>
        <begin position="157"/>
        <end position="182"/>
    </location>
</feature>
<dbReference type="PRINTS" id="PR01333">
    <property type="entry name" value="2POREKCHANEL"/>
</dbReference>
<evidence type="ECO:0000256" key="6">
    <source>
        <dbReference type="ARBA" id="ARBA00023136"/>
    </source>
</evidence>
<feature type="transmembrane region" description="Helical" evidence="10">
    <location>
        <begin position="239"/>
        <end position="260"/>
    </location>
</feature>
<dbReference type="InterPro" id="IPR003280">
    <property type="entry name" value="2pore_dom_K_chnl"/>
</dbReference>
<keyword evidence="13" id="KW-1185">Reference proteome</keyword>
<reference evidence="12 13" key="1">
    <citation type="submission" date="2016-05" db="EMBL/GenBank/DDBJ databases">
        <title>A degradative enzymes factory behind the ericoid mycorrhizal symbiosis.</title>
        <authorList>
            <consortium name="DOE Joint Genome Institute"/>
            <person name="Martino E."/>
            <person name="Morin E."/>
            <person name="Grelet G."/>
            <person name="Kuo A."/>
            <person name="Kohler A."/>
            <person name="Daghino S."/>
            <person name="Barry K."/>
            <person name="Choi C."/>
            <person name="Cichocki N."/>
            <person name="Clum A."/>
            <person name="Copeland A."/>
            <person name="Hainaut M."/>
            <person name="Haridas S."/>
            <person name="Labutti K."/>
            <person name="Lindquist E."/>
            <person name="Lipzen A."/>
            <person name="Khouja H.-R."/>
            <person name="Murat C."/>
            <person name="Ohm R."/>
            <person name="Olson A."/>
            <person name="Spatafora J."/>
            <person name="Veneault-Fourrey C."/>
            <person name="Henrissat B."/>
            <person name="Grigoriev I."/>
            <person name="Martin F."/>
            <person name="Perotto S."/>
        </authorList>
    </citation>
    <scope>NUCLEOTIDE SEQUENCE [LARGE SCALE GENOMIC DNA]</scope>
    <source>
        <strain evidence="12 13">UAMH 7357</strain>
    </source>
</reference>
<evidence type="ECO:0000256" key="5">
    <source>
        <dbReference type="ARBA" id="ARBA00023065"/>
    </source>
</evidence>
<dbReference type="PANTHER" id="PTHR11003">
    <property type="entry name" value="POTASSIUM CHANNEL, SUBFAMILY K"/>
    <property type="match status" value="1"/>
</dbReference>
<feature type="transmembrane region" description="Helical" evidence="10">
    <location>
        <begin position="397"/>
        <end position="419"/>
    </location>
</feature>
<evidence type="ECO:0000256" key="4">
    <source>
        <dbReference type="ARBA" id="ARBA00022989"/>
    </source>
</evidence>
<evidence type="ECO:0000256" key="8">
    <source>
        <dbReference type="RuleBase" id="RU003857"/>
    </source>
</evidence>
<evidence type="ECO:0000256" key="3">
    <source>
        <dbReference type="ARBA" id="ARBA00022692"/>
    </source>
</evidence>
<dbReference type="GO" id="GO:0022841">
    <property type="term" value="F:potassium ion leak channel activity"/>
    <property type="evidence" value="ECO:0007669"/>
    <property type="project" value="TreeGrafter"/>
</dbReference>
<keyword evidence="2 8" id="KW-0813">Transport</keyword>
<dbReference type="PANTHER" id="PTHR11003:SF291">
    <property type="entry name" value="IP11374P"/>
    <property type="match status" value="1"/>
</dbReference>
<dbReference type="InterPro" id="IPR013099">
    <property type="entry name" value="K_chnl_dom"/>
</dbReference>
<evidence type="ECO:0000256" key="10">
    <source>
        <dbReference type="SAM" id="Phobius"/>
    </source>
</evidence>
<comment type="subcellular location">
    <subcellularLocation>
        <location evidence="1">Membrane</location>
        <topology evidence="1">Multi-pass membrane protein</topology>
    </subcellularLocation>
</comment>
<gene>
    <name evidence="12" type="ORF">NA56DRAFT_604235</name>
</gene>
<evidence type="ECO:0000313" key="12">
    <source>
        <dbReference type="EMBL" id="PMD18552.1"/>
    </source>
</evidence>
<comment type="similarity">
    <text evidence="8">Belongs to the two pore domain potassium channel (TC 1.A.1.8) family.</text>
</comment>
<evidence type="ECO:0000256" key="9">
    <source>
        <dbReference type="SAM" id="MobiDB-lite"/>
    </source>
</evidence>
<evidence type="ECO:0000256" key="7">
    <source>
        <dbReference type="ARBA" id="ARBA00023303"/>
    </source>
</evidence>
<evidence type="ECO:0000313" key="13">
    <source>
        <dbReference type="Proteomes" id="UP000235672"/>
    </source>
</evidence>
<feature type="transmembrane region" description="Helical" evidence="10">
    <location>
        <begin position="194"/>
        <end position="218"/>
    </location>
</feature>
<dbReference type="AlphaFoldDB" id="A0A2J6PWY9"/>
<feature type="transmembrane region" description="Helical" evidence="10">
    <location>
        <begin position="294"/>
        <end position="318"/>
    </location>
</feature>
<feature type="compositionally biased region" description="Basic and acidic residues" evidence="9">
    <location>
        <begin position="1"/>
        <end position="13"/>
    </location>
</feature>
<keyword evidence="4 10" id="KW-1133">Transmembrane helix</keyword>
<dbReference type="GO" id="GO:0005886">
    <property type="term" value="C:plasma membrane"/>
    <property type="evidence" value="ECO:0007669"/>
    <property type="project" value="TreeGrafter"/>
</dbReference>
<evidence type="ECO:0000256" key="1">
    <source>
        <dbReference type="ARBA" id="ARBA00004141"/>
    </source>
</evidence>
<dbReference type="Pfam" id="PF07885">
    <property type="entry name" value="Ion_trans_2"/>
    <property type="match status" value="2"/>
</dbReference>
<feature type="transmembrane region" description="Helical" evidence="10">
    <location>
        <begin position="75"/>
        <end position="96"/>
    </location>
</feature>
<dbReference type="Proteomes" id="UP000235672">
    <property type="component" value="Unassembled WGS sequence"/>
</dbReference>
<feature type="domain" description="Potassium channel" evidence="11">
    <location>
        <begin position="405"/>
        <end position="479"/>
    </location>
</feature>
<evidence type="ECO:0000256" key="2">
    <source>
        <dbReference type="ARBA" id="ARBA00022448"/>
    </source>
</evidence>
<dbReference type="SUPFAM" id="SSF81324">
    <property type="entry name" value="Voltage-gated potassium channels"/>
    <property type="match status" value="2"/>
</dbReference>
<feature type="transmembrane region" description="Helical" evidence="10">
    <location>
        <begin position="461"/>
        <end position="484"/>
    </location>
</feature>
<feature type="domain" description="Potassium channel" evidence="11">
    <location>
        <begin position="246"/>
        <end position="317"/>
    </location>
</feature>
<protein>
    <submittedName>
        <fullName evidence="12">Voltage-gated potassium channel</fullName>
    </submittedName>
</protein>
<keyword evidence="7 8" id="KW-0407">Ion channel</keyword>
<sequence length="684" mass="75979">MATKVEDSDERPVRSASTDSPSPESDPITTQQDADAKNTAEEDLERADSNEVDVWEAEKAGDGYYVPLRIWCASVLFPLCAGCFGPMASAFGVSALSESWKVQNLTKASDNMLVGTDLTIPKWVLIPNGLSLALSLLANISLLLSMANRLPFIVSQLVSIVSFLGSSVLLIVITSLANSTLWPSPQGTNLAASFYHGCISAGISLTIVFLLSFTFYYAKIRSEIPADFSTTLTLPQRTLMGQSLGFIIYIMSGAAIFSSIEGWRFTDGIYWATVTLLTIGFGDITPTTHTARALIIPFATAGIVMIGLVIGSIGTLVLDRGAKKMFARMTVNVREKKRRLASASLKMAPSLSMATTQAPTEHTVTDSEHPHILNEKAEFTLMREVQADVSRSQHLRLFGISTLAILALWLLGALVFWSTEKTAQSWSYFDGLYFCFISLLTIGYGDFLVSSEAGKAAFVYWAFLAVPTMTILVASMGATFLMAVKAIIHKIDAFVVLPHEGRKDSYLNKMHKMGKLKVKAKLGHHAHRWGWSDHKDGHERHWHHEHGHGVRDPNTGVVHHDHRIIHKKKLATEEHAQLTPAELHADLLFQLAREIRELIPKLADSKGRKYSYEEWTKFIHLLNHDASKKDHISTANWSWLDDSSPLFRNKNETEWILEKLSERLEEELKKDTNGRDEGKGITEE</sequence>
<accession>A0A2J6PWY9</accession>
<name>A0A2J6PWY9_9HELO</name>
<feature type="region of interest" description="Disordered" evidence="9">
    <location>
        <begin position="1"/>
        <end position="51"/>
    </location>
</feature>
<dbReference type="Gene3D" id="1.10.287.70">
    <property type="match status" value="2"/>
</dbReference>
<dbReference type="OrthoDB" id="297496at2759"/>
<feature type="compositionally biased region" description="Acidic residues" evidence="9">
    <location>
        <begin position="41"/>
        <end position="51"/>
    </location>
</feature>
<organism evidence="12 13">
    <name type="scientific">Hyaloscypha hepaticicola</name>
    <dbReference type="NCBI Taxonomy" id="2082293"/>
    <lineage>
        <taxon>Eukaryota</taxon>
        <taxon>Fungi</taxon>
        <taxon>Dikarya</taxon>
        <taxon>Ascomycota</taxon>
        <taxon>Pezizomycotina</taxon>
        <taxon>Leotiomycetes</taxon>
        <taxon>Helotiales</taxon>
        <taxon>Hyaloscyphaceae</taxon>
        <taxon>Hyaloscypha</taxon>
    </lineage>
</organism>
<dbReference type="GO" id="GO:0030322">
    <property type="term" value="P:stabilization of membrane potential"/>
    <property type="evidence" value="ECO:0007669"/>
    <property type="project" value="TreeGrafter"/>
</dbReference>